<gene>
    <name evidence="2" type="ORF">MANY_28920</name>
</gene>
<feature type="coiled-coil region" evidence="1">
    <location>
        <begin position="63"/>
        <end position="90"/>
    </location>
</feature>
<keyword evidence="3" id="KW-1185">Reference proteome</keyword>
<dbReference type="AlphaFoldDB" id="A0A6N4W9W9"/>
<organism evidence="2 3">
    <name type="scientific">Mycolicibacterium anyangense</name>
    <dbReference type="NCBI Taxonomy" id="1431246"/>
    <lineage>
        <taxon>Bacteria</taxon>
        <taxon>Bacillati</taxon>
        <taxon>Actinomycetota</taxon>
        <taxon>Actinomycetes</taxon>
        <taxon>Mycobacteriales</taxon>
        <taxon>Mycobacteriaceae</taxon>
        <taxon>Mycolicibacterium</taxon>
    </lineage>
</organism>
<dbReference type="Proteomes" id="UP000467249">
    <property type="component" value="Chromosome"/>
</dbReference>
<protein>
    <submittedName>
        <fullName evidence="2">Uncharacterized protein</fullName>
    </submittedName>
</protein>
<evidence type="ECO:0000313" key="2">
    <source>
        <dbReference type="EMBL" id="BBZ77555.1"/>
    </source>
</evidence>
<dbReference type="RefSeq" id="WP_163804859.1">
    <property type="nucleotide sequence ID" value="NZ_AP022620.1"/>
</dbReference>
<name>A0A6N4W9W9_9MYCO</name>
<reference evidence="2 3" key="1">
    <citation type="journal article" date="2019" name="Emerg. Microbes Infect.">
        <title>Comprehensive subspecies identification of 175 nontuberculous mycobacteria species based on 7547 genomic profiles.</title>
        <authorList>
            <person name="Matsumoto Y."/>
            <person name="Kinjo T."/>
            <person name="Motooka D."/>
            <person name="Nabeya D."/>
            <person name="Jung N."/>
            <person name="Uechi K."/>
            <person name="Horii T."/>
            <person name="Iida T."/>
            <person name="Fujita J."/>
            <person name="Nakamura S."/>
        </authorList>
    </citation>
    <scope>NUCLEOTIDE SEQUENCE [LARGE SCALE GENOMIC DNA]</scope>
    <source>
        <strain evidence="2 3">JCM 30275</strain>
    </source>
</reference>
<dbReference type="EMBL" id="AP022620">
    <property type="protein sequence ID" value="BBZ77555.1"/>
    <property type="molecule type" value="Genomic_DNA"/>
</dbReference>
<evidence type="ECO:0000313" key="3">
    <source>
        <dbReference type="Proteomes" id="UP000467249"/>
    </source>
</evidence>
<keyword evidence="1" id="KW-0175">Coiled coil</keyword>
<dbReference type="KEGG" id="many:MANY_28920"/>
<evidence type="ECO:0000256" key="1">
    <source>
        <dbReference type="SAM" id="Coils"/>
    </source>
</evidence>
<accession>A0A6N4W9W9</accession>
<proteinExistence type="predicted"/>
<sequence>MDITEGPRPAARPSRPQPTLILLASAGLLCIAATVGSLAASGHLTTESAITGMPTANPNAVAAAAADRKAAEEAANLADLEIQVQRSMQDFFDDPANHRVDLGIKVLKVGLVKSAENQYEGMATMTANGGDPQEITVHVKADDRTMMWETDPGALIPLFR</sequence>